<accession>A0A0A9EUQ6</accession>
<keyword evidence="1" id="KW-0812">Transmembrane</keyword>
<reference evidence="2" key="1">
    <citation type="submission" date="2014-09" db="EMBL/GenBank/DDBJ databases">
        <authorList>
            <person name="Magalhaes I.L.F."/>
            <person name="Oliveira U."/>
            <person name="Santos F.R."/>
            <person name="Vidigal T.H.D.A."/>
            <person name="Brescovit A.D."/>
            <person name="Santos A.J."/>
        </authorList>
    </citation>
    <scope>NUCLEOTIDE SEQUENCE</scope>
    <source>
        <tissue evidence="2">Shoot tissue taken approximately 20 cm above the soil surface</tissue>
    </source>
</reference>
<reference evidence="2" key="2">
    <citation type="journal article" date="2015" name="Data Brief">
        <title>Shoot transcriptome of the giant reed, Arundo donax.</title>
        <authorList>
            <person name="Barrero R.A."/>
            <person name="Guerrero F.D."/>
            <person name="Moolhuijzen P."/>
            <person name="Goolsby J.A."/>
            <person name="Tidwell J."/>
            <person name="Bellgard S.E."/>
            <person name="Bellgard M.I."/>
        </authorList>
    </citation>
    <scope>NUCLEOTIDE SEQUENCE</scope>
    <source>
        <tissue evidence="2">Shoot tissue taken approximately 20 cm above the soil surface</tissue>
    </source>
</reference>
<dbReference type="EMBL" id="GBRH01195172">
    <property type="protein sequence ID" value="JAE02724.1"/>
    <property type="molecule type" value="Transcribed_RNA"/>
</dbReference>
<evidence type="ECO:0000256" key="1">
    <source>
        <dbReference type="SAM" id="Phobius"/>
    </source>
</evidence>
<organism evidence="2">
    <name type="scientific">Arundo donax</name>
    <name type="common">Giant reed</name>
    <name type="synonym">Donax arundinaceus</name>
    <dbReference type="NCBI Taxonomy" id="35708"/>
    <lineage>
        <taxon>Eukaryota</taxon>
        <taxon>Viridiplantae</taxon>
        <taxon>Streptophyta</taxon>
        <taxon>Embryophyta</taxon>
        <taxon>Tracheophyta</taxon>
        <taxon>Spermatophyta</taxon>
        <taxon>Magnoliopsida</taxon>
        <taxon>Liliopsida</taxon>
        <taxon>Poales</taxon>
        <taxon>Poaceae</taxon>
        <taxon>PACMAD clade</taxon>
        <taxon>Arundinoideae</taxon>
        <taxon>Arundineae</taxon>
        <taxon>Arundo</taxon>
    </lineage>
</organism>
<proteinExistence type="predicted"/>
<protein>
    <submittedName>
        <fullName evidence="2">Uncharacterized protein</fullName>
    </submittedName>
</protein>
<sequence>MGHGVHNSCSIIVFASAGCAFSWCLLYRGCSQVSSKNFH</sequence>
<evidence type="ECO:0000313" key="2">
    <source>
        <dbReference type="EMBL" id="JAE02724.1"/>
    </source>
</evidence>
<keyword evidence="1" id="KW-1133">Transmembrane helix</keyword>
<dbReference type="AlphaFoldDB" id="A0A0A9EUQ6"/>
<feature type="transmembrane region" description="Helical" evidence="1">
    <location>
        <begin position="12"/>
        <end position="30"/>
    </location>
</feature>
<keyword evidence="1" id="KW-0472">Membrane</keyword>
<name>A0A0A9EUQ6_ARUDO</name>